<dbReference type="Gene3D" id="3.10.450.50">
    <property type="match status" value="1"/>
</dbReference>
<evidence type="ECO:0000256" key="3">
    <source>
        <dbReference type="PROSITE-ProRule" id="PRU00176"/>
    </source>
</evidence>
<dbReference type="Pfam" id="PF02136">
    <property type="entry name" value="NTF2"/>
    <property type="match status" value="1"/>
</dbReference>
<evidence type="ECO:0000256" key="1">
    <source>
        <dbReference type="ARBA" id="ARBA00004210"/>
    </source>
</evidence>
<protein>
    <submittedName>
        <fullName evidence="7">Uncharacterized protein</fullName>
    </submittedName>
</protein>
<evidence type="ECO:0000259" key="5">
    <source>
        <dbReference type="PROSITE" id="PS50102"/>
    </source>
</evidence>
<dbReference type="InterPro" id="IPR039539">
    <property type="entry name" value="Ras_GTPase_bind_prot"/>
</dbReference>
<dbReference type="GO" id="GO:1990904">
    <property type="term" value="C:ribonucleoprotein complex"/>
    <property type="evidence" value="ECO:0007669"/>
    <property type="project" value="TreeGrafter"/>
</dbReference>
<evidence type="ECO:0000313" key="8">
    <source>
        <dbReference type="Proteomes" id="UP000678499"/>
    </source>
</evidence>
<dbReference type="SUPFAM" id="SSF54427">
    <property type="entry name" value="NTF2-like"/>
    <property type="match status" value="1"/>
</dbReference>
<feature type="region of interest" description="Disordered" evidence="4">
    <location>
        <begin position="434"/>
        <end position="509"/>
    </location>
</feature>
<dbReference type="PROSITE" id="PS50177">
    <property type="entry name" value="NTF2_DOMAIN"/>
    <property type="match status" value="1"/>
</dbReference>
<evidence type="ECO:0000256" key="4">
    <source>
        <dbReference type="SAM" id="MobiDB-lite"/>
    </source>
</evidence>
<dbReference type="Pfam" id="PF00076">
    <property type="entry name" value="RRM_1"/>
    <property type="match status" value="1"/>
</dbReference>
<dbReference type="InterPro" id="IPR012677">
    <property type="entry name" value="Nucleotide-bd_a/b_plait_sf"/>
</dbReference>
<feature type="compositionally biased region" description="Polar residues" evidence="4">
    <location>
        <begin position="270"/>
        <end position="317"/>
    </location>
</feature>
<feature type="region of interest" description="Disordered" evidence="4">
    <location>
        <begin position="251"/>
        <end position="317"/>
    </location>
</feature>
<dbReference type="EMBL" id="OA882186">
    <property type="protein sequence ID" value="CAD7273612.1"/>
    <property type="molecule type" value="Genomic_DNA"/>
</dbReference>
<dbReference type="InterPro" id="IPR018222">
    <property type="entry name" value="Nuclear_transport_factor_2_euk"/>
</dbReference>
<evidence type="ECO:0000256" key="2">
    <source>
        <dbReference type="ARBA" id="ARBA00022884"/>
    </source>
</evidence>
<dbReference type="SMART" id="SM00360">
    <property type="entry name" value="RRM"/>
    <property type="match status" value="1"/>
</dbReference>
<dbReference type="Proteomes" id="UP000678499">
    <property type="component" value="Unassembled WGS sequence"/>
</dbReference>
<gene>
    <name evidence="7" type="ORF">NMOB1V02_LOCUS1489</name>
</gene>
<feature type="domain" description="NTF2" evidence="6">
    <location>
        <begin position="12"/>
        <end position="93"/>
    </location>
</feature>
<dbReference type="EMBL" id="CAJPEX010000149">
    <property type="protein sequence ID" value="CAG0913764.1"/>
    <property type="molecule type" value="Genomic_DNA"/>
</dbReference>
<keyword evidence="8" id="KW-1185">Reference proteome</keyword>
<evidence type="ECO:0000259" key="6">
    <source>
        <dbReference type="PROSITE" id="PS50177"/>
    </source>
</evidence>
<accession>A0A7R9BEA1</accession>
<feature type="compositionally biased region" description="Low complexity" evidence="4">
    <location>
        <begin position="251"/>
        <end position="261"/>
    </location>
</feature>
<feature type="compositionally biased region" description="Low complexity" evidence="4">
    <location>
        <begin position="439"/>
        <end position="451"/>
    </location>
</feature>
<dbReference type="InterPro" id="IPR035979">
    <property type="entry name" value="RBD_domain_sf"/>
</dbReference>
<dbReference type="Gene3D" id="3.30.70.330">
    <property type="match status" value="1"/>
</dbReference>
<evidence type="ECO:0000313" key="7">
    <source>
        <dbReference type="EMBL" id="CAD7273612.1"/>
    </source>
</evidence>
<dbReference type="PANTHER" id="PTHR10693:SF20">
    <property type="entry name" value="AT27578P"/>
    <property type="match status" value="1"/>
</dbReference>
<dbReference type="GO" id="GO:0005829">
    <property type="term" value="C:cytosol"/>
    <property type="evidence" value="ECO:0007669"/>
    <property type="project" value="TreeGrafter"/>
</dbReference>
<comment type="subcellular location">
    <subcellularLocation>
        <location evidence="1">Cytoplasm</location>
        <location evidence="1">Stress granule</location>
    </subcellularLocation>
</comment>
<proteinExistence type="predicted"/>
<dbReference type="GO" id="GO:0010494">
    <property type="term" value="C:cytoplasmic stress granule"/>
    <property type="evidence" value="ECO:0007669"/>
    <property type="project" value="UniProtKB-SubCell"/>
</dbReference>
<dbReference type="SUPFAM" id="SSF54928">
    <property type="entry name" value="RNA-binding domain, RBD"/>
    <property type="match status" value="1"/>
</dbReference>
<name>A0A7R9BEA1_9CRUS</name>
<dbReference type="InterPro" id="IPR032710">
    <property type="entry name" value="NTF2-like_dom_sf"/>
</dbReference>
<dbReference type="PANTHER" id="PTHR10693">
    <property type="entry name" value="RAS GTPASE-ACTIVATING PROTEIN-BINDING PROTEIN"/>
    <property type="match status" value="1"/>
</dbReference>
<sequence>MIMDPPPTPKVVGLEFVRQYYTVLNKAPAHLHRFYNNDSSFVHGGPDTATREEPAVFGQVEIHRKIVELDFRDCHAKIRQVDSHATLGSGVVIQDEVFSDDDPTEDGIMDDDEEGTFSDTMPMQRNVPNAVSNMNGVQGPEEPIVTPVSAPATHLSVESTVVQSYPEEPVNVGASVEIAPQTDLDTSSTGYVKEDAIDTSVSEEIDMDQKNDDEVMPNASEEKENKAVVHSPEPRTVKTFATLFKTTSLPPTPISTISMTAPPNPRVDETCSSGSTSNHAGSTSPPNNNVILNGSQENSRYPKNPSTRGSYNGTRTSTVLRERTRLVDDAGPMKVDDRRRSGAIYSDSQQIFVGNIPQSVTDQDLRECFSKYGKVLEVRLLPPTGGPNRSWTGDRPYPSFGFVVFDCPETVQDLLLKAAKDPITYHDHRLNVEEKKARSYSLRSSVVSSSDGHGGRYSDSGRGRGGRGGLGVERGRGSHRGGFRGSGQPRNPPSNAGSGSGTPGSSYRR</sequence>
<dbReference type="InterPro" id="IPR002075">
    <property type="entry name" value="NTF2_dom"/>
</dbReference>
<dbReference type="AlphaFoldDB" id="A0A7R9BEA1"/>
<dbReference type="OrthoDB" id="339151at2759"/>
<dbReference type="GO" id="GO:0003729">
    <property type="term" value="F:mRNA binding"/>
    <property type="evidence" value="ECO:0007669"/>
    <property type="project" value="TreeGrafter"/>
</dbReference>
<dbReference type="InterPro" id="IPR000504">
    <property type="entry name" value="RRM_dom"/>
</dbReference>
<organism evidence="7">
    <name type="scientific">Notodromas monacha</name>
    <dbReference type="NCBI Taxonomy" id="399045"/>
    <lineage>
        <taxon>Eukaryota</taxon>
        <taxon>Metazoa</taxon>
        <taxon>Ecdysozoa</taxon>
        <taxon>Arthropoda</taxon>
        <taxon>Crustacea</taxon>
        <taxon>Oligostraca</taxon>
        <taxon>Ostracoda</taxon>
        <taxon>Podocopa</taxon>
        <taxon>Podocopida</taxon>
        <taxon>Cypridocopina</taxon>
        <taxon>Cypridoidea</taxon>
        <taxon>Cyprididae</taxon>
        <taxon>Notodromas</taxon>
    </lineage>
</organism>
<feature type="domain" description="RRM" evidence="5">
    <location>
        <begin position="349"/>
        <end position="437"/>
    </location>
</feature>
<keyword evidence="2 3" id="KW-0694">RNA-binding</keyword>
<dbReference type="PROSITE" id="PS50102">
    <property type="entry name" value="RRM"/>
    <property type="match status" value="1"/>
</dbReference>
<feature type="compositionally biased region" description="Basic and acidic residues" evidence="4">
    <location>
        <begin position="453"/>
        <end position="462"/>
    </location>
</feature>
<reference evidence="7" key="1">
    <citation type="submission" date="2020-11" db="EMBL/GenBank/DDBJ databases">
        <authorList>
            <person name="Tran Van P."/>
        </authorList>
    </citation>
    <scope>NUCLEOTIDE SEQUENCE</scope>
</reference>
<dbReference type="CDD" id="cd00780">
    <property type="entry name" value="NTF2"/>
    <property type="match status" value="1"/>
</dbReference>